<dbReference type="GO" id="GO:0004357">
    <property type="term" value="F:glutamate-cysteine ligase activity"/>
    <property type="evidence" value="ECO:0007669"/>
    <property type="project" value="InterPro"/>
</dbReference>
<name>A0A937KEC4_9BACT</name>
<evidence type="ECO:0000313" key="1">
    <source>
        <dbReference type="EMBL" id="MBL6446975.1"/>
    </source>
</evidence>
<dbReference type="AlphaFoldDB" id="A0A937KEC4"/>
<dbReference type="PANTHER" id="PTHR36510">
    <property type="entry name" value="GLUTAMATE--CYSTEINE LIGASE 2-RELATED"/>
    <property type="match status" value="1"/>
</dbReference>
<dbReference type="Proteomes" id="UP000614216">
    <property type="component" value="Unassembled WGS sequence"/>
</dbReference>
<dbReference type="InterPro" id="IPR006336">
    <property type="entry name" value="GCS2"/>
</dbReference>
<dbReference type="InterPro" id="IPR014746">
    <property type="entry name" value="Gln_synth/guanido_kin_cat_dom"/>
</dbReference>
<keyword evidence="2" id="KW-1185">Reference proteome</keyword>
<dbReference type="PANTHER" id="PTHR36510:SF1">
    <property type="entry name" value="GLUTAMATE--CYSTEINE LIGASE 2-RELATED"/>
    <property type="match status" value="1"/>
</dbReference>
<protein>
    <submittedName>
        <fullName evidence="1">Glutamate--cysteine ligase</fullName>
    </submittedName>
</protein>
<accession>A0A937KEC4</accession>
<organism evidence="1 2">
    <name type="scientific">Fulvivirga marina</name>
    <dbReference type="NCBI Taxonomy" id="2494733"/>
    <lineage>
        <taxon>Bacteria</taxon>
        <taxon>Pseudomonadati</taxon>
        <taxon>Bacteroidota</taxon>
        <taxon>Cytophagia</taxon>
        <taxon>Cytophagales</taxon>
        <taxon>Fulvivirgaceae</taxon>
        <taxon>Fulvivirga</taxon>
    </lineage>
</organism>
<dbReference type="RefSeq" id="WP_202856508.1">
    <property type="nucleotide sequence ID" value="NZ_JAEUGD010000042.1"/>
</dbReference>
<dbReference type="EMBL" id="JAEUGD010000042">
    <property type="protein sequence ID" value="MBL6446975.1"/>
    <property type="molecule type" value="Genomic_DNA"/>
</dbReference>
<dbReference type="InterPro" id="IPR050141">
    <property type="entry name" value="GCL_type2/YbdK_subfam"/>
</dbReference>
<dbReference type="GO" id="GO:0042398">
    <property type="term" value="P:modified amino acid biosynthetic process"/>
    <property type="evidence" value="ECO:0007669"/>
    <property type="project" value="InterPro"/>
</dbReference>
<gene>
    <name evidence="1" type="ORF">JMN32_11685</name>
</gene>
<dbReference type="Pfam" id="PF04107">
    <property type="entry name" value="GCS2"/>
    <property type="match status" value="1"/>
</dbReference>
<proteinExistence type="predicted"/>
<dbReference type="SUPFAM" id="SSF55931">
    <property type="entry name" value="Glutamine synthetase/guanido kinase"/>
    <property type="match status" value="1"/>
</dbReference>
<sequence length="420" mass="48187">MSNSRLHLFQGYGIELEYMIVNKESLAIKPITDELFKKISNEYVSDINRGKVTWCNELVLHVVELKCTKPELNLEEMASEFHANIKEVNKELATFDSQLMPTAAHPLMDPNKETFLWPHESNDIYDTYNKIFNCCGHGWSNLQSTHLNLPFYDDEEFARLHAAIRLVLPILPAIAASSPVLGGKNTGFLDKRLDYYQKNQRVIPSLTGKVIPERAFSKRQYHKLIYDRITLDIAPHDPKKILQPVWLNSRGAIARFDRGSIEIRILDIQECPKADLAILALIIGLLKTLVNEKLVSFHDQQKWEIDPLHVIFQETIKYGEHAVIDNAAYFEIFGVSGHEHMTAGDLWGEILKKVEKLYPADIQPWLTELNIILSQGTLASRVLKSLAGVYSLDNINLVYRELSDCLMYNEMFELCVEEKF</sequence>
<evidence type="ECO:0000313" key="2">
    <source>
        <dbReference type="Proteomes" id="UP000614216"/>
    </source>
</evidence>
<keyword evidence="1" id="KW-0436">Ligase</keyword>
<dbReference type="Gene3D" id="3.30.590.20">
    <property type="match status" value="1"/>
</dbReference>
<comment type="caution">
    <text evidence="1">The sequence shown here is derived from an EMBL/GenBank/DDBJ whole genome shotgun (WGS) entry which is preliminary data.</text>
</comment>
<reference evidence="1" key="1">
    <citation type="submission" date="2021-01" db="EMBL/GenBank/DDBJ databases">
        <title>Fulvivirga kasyanovii gen. nov., sp nov., a novel member of the phylum Bacteroidetes isolated from seawater in a mussel farm.</title>
        <authorList>
            <person name="Zhao L.-H."/>
            <person name="Wang Z.-J."/>
        </authorList>
    </citation>
    <scope>NUCLEOTIDE SEQUENCE</scope>
    <source>
        <strain evidence="1">29W222</strain>
    </source>
</reference>